<comment type="caution">
    <text evidence="1">The sequence shown here is derived from an EMBL/GenBank/DDBJ whole genome shotgun (WGS) entry which is preliminary data.</text>
</comment>
<accession>A0A2Z6TDQ9</accession>
<evidence type="ECO:0008006" key="3">
    <source>
        <dbReference type="Google" id="ProtNLM"/>
    </source>
</evidence>
<dbReference type="EMBL" id="BFBY01000001">
    <property type="protein sequence ID" value="GBG04092.1"/>
    <property type="molecule type" value="Genomic_DNA"/>
</dbReference>
<keyword evidence="2" id="KW-1185">Reference proteome</keyword>
<name>A0A2Z6TDQ9_9LACO</name>
<reference evidence="2" key="1">
    <citation type="submission" date="2018-03" db="EMBL/GenBank/DDBJ databases">
        <title>New taxa in the Lactobacillus gasseri group.</title>
        <authorList>
            <person name="Tanizawa Y."/>
            <person name="Tohno M."/>
            <person name="Endo A."/>
            <person name="Arita M."/>
        </authorList>
    </citation>
    <scope>NUCLEOTIDE SEQUENCE [LARGE SCALE GENOMIC DNA]</scope>
    <source>
        <strain evidence="2">DSM 24759</strain>
    </source>
</reference>
<gene>
    <name evidence="1" type="ORF">LrDSM24759_00060</name>
</gene>
<dbReference type="PANTHER" id="PTHR38455">
    <property type="entry name" value="HYPOTHETICAL CYTOSOLIC PROTEIN"/>
    <property type="match status" value="1"/>
</dbReference>
<dbReference type="InterPro" id="IPR009296">
    <property type="entry name" value="DUF951"/>
</dbReference>
<proteinExistence type="predicted"/>
<evidence type="ECO:0000313" key="1">
    <source>
        <dbReference type="EMBL" id="GBG04092.1"/>
    </source>
</evidence>
<dbReference type="RefSeq" id="WP_117117301.1">
    <property type="nucleotide sequence ID" value="NZ_BFBY01000001.1"/>
</dbReference>
<sequence>MYHLADVVQMKKPHACGENKWEILRLGADIRIKCMGCGHIVMMSRGDFNKRLKKLVTMANDPKNEQLEYYVPKDKIIVPHFD</sequence>
<dbReference type="Pfam" id="PF06107">
    <property type="entry name" value="DUF951"/>
    <property type="match status" value="1"/>
</dbReference>
<dbReference type="PANTHER" id="PTHR38455:SF1">
    <property type="entry name" value="DUF951 DOMAIN-CONTAINING PROTEIN"/>
    <property type="match status" value="1"/>
</dbReference>
<dbReference type="AlphaFoldDB" id="A0A2Z6TDQ9"/>
<dbReference type="OrthoDB" id="9802710at2"/>
<organism evidence="1 2">
    <name type="scientific">Lactobacillus rodentium</name>
    <dbReference type="NCBI Taxonomy" id="947835"/>
    <lineage>
        <taxon>Bacteria</taxon>
        <taxon>Bacillati</taxon>
        <taxon>Bacillota</taxon>
        <taxon>Bacilli</taxon>
        <taxon>Lactobacillales</taxon>
        <taxon>Lactobacillaceae</taxon>
        <taxon>Lactobacillus</taxon>
    </lineage>
</organism>
<evidence type="ECO:0000313" key="2">
    <source>
        <dbReference type="Proteomes" id="UP000257317"/>
    </source>
</evidence>
<dbReference type="Proteomes" id="UP000257317">
    <property type="component" value="Unassembled WGS sequence"/>
</dbReference>
<protein>
    <recommendedName>
        <fullName evidence="3">DUF951 domain-containing protein</fullName>
    </recommendedName>
</protein>